<dbReference type="Proteomes" id="UP000019149">
    <property type="component" value="Unassembled WGS sequence"/>
</dbReference>
<protein>
    <submittedName>
        <fullName evidence="1">Uncharacterized protein</fullName>
    </submittedName>
</protein>
<reference evidence="1 2" key="1">
    <citation type="journal article" date="2013" name="Nat. Genet.">
        <title>The genome of the hydatid tapeworm Echinococcus granulosus.</title>
        <authorList>
            <person name="Zheng H."/>
            <person name="Zhang W."/>
            <person name="Zhang L."/>
            <person name="Zhang Z."/>
            <person name="Li J."/>
            <person name="Lu G."/>
            <person name="Zhu Y."/>
            <person name="Wang Y."/>
            <person name="Huang Y."/>
            <person name="Liu J."/>
            <person name="Kang H."/>
            <person name="Chen J."/>
            <person name="Wang L."/>
            <person name="Chen A."/>
            <person name="Yu S."/>
            <person name="Gao Z."/>
            <person name="Jin L."/>
            <person name="Gu W."/>
            <person name="Wang Z."/>
            <person name="Zhao L."/>
            <person name="Shi B."/>
            <person name="Wen H."/>
            <person name="Lin R."/>
            <person name="Jones M.K."/>
            <person name="Brejova B."/>
            <person name="Vinar T."/>
            <person name="Zhao G."/>
            <person name="McManus D.P."/>
            <person name="Chen Z."/>
            <person name="Zhou Y."/>
            <person name="Wang S."/>
        </authorList>
    </citation>
    <scope>NUCLEOTIDE SEQUENCE [LARGE SCALE GENOMIC DNA]</scope>
</reference>
<accession>W6V2M3</accession>
<dbReference type="CTD" id="36340624"/>
<dbReference type="AlphaFoldDB" id="W6V2M3"/>
<evidence type="ECO:0000313" key="1">
    <source>
        <dbReference type="EMBL" id="EUB60199.1"/>
    </source>
</evidence>
<dbReference type="GeneID" id="36340624"/>
<keyword evidence="2" id="KW-1185">Reference proteome</keyword>
<comment type="caution">
    <text evidence="1">The sequence shown here is derived from an EMBL/GenBank/DDBJ whole genome shotgun (WGS) entry which is preliminary data.</text>
</comment>
<gene>
    <name evidence="1" type="ORF">EGR_04909</name>
</gene>
<proteinExistence type="predicted"/>
<dbReference type="RefSeq" id="XP_024351395.1">
    <property type="nucleotide sequence ID" value="XM_024494158.1"/>
</dbReference>
<name>W6V2M3_ECHGR</name>
<dbReference type="KEGG" id="egl:EGR_04909"/>
<dbReference type="EMBL" id="APAU02000033">
    <property type="protein sequence ID" value="EUB60199.1"/>
    <property type="molecule type" value="Genomic_DNA"/>
</dbReference>
<sequence length="126" mass="13865">MSRAFLNKLVFLVSECGLRFARVRRMDECVCGCHKYVNSLRLISGNPTPSSPFHHKSENIPLHFPLLKISALVFFFFSSSSSSPFRLPYLSPFGCVLPSGASTSPSPLAHRLENACTIEVGMSATL</sequence>
<organism evidence="1 2">
    <name type="scientific">Echinococcus granulosus</name>
    <name type="common">Hydatid tapeworm</name>
    <dbReference type="NCBI Taxonomy" id="6210"/>
    <lineage>
        <taxon>Eukaryota</taxon>
        <taxon>Metazoa</taxon>
        <taxon>Spiralia</taxon>
        <taxon>Lophotrochozoa</taxon>
        <taxon>Platyhelminthes</taxon>
        <taxon>Cestoda</taxon>
        <taxon>Eucestoda</taxon>
        <taxon>Cyclophyllidea</taxon>
        <taxon>Taeniidae</taxon>
        <taxon>Echinococcus</taxon>
        <taxon>Echinococcus granulosus group</taxon>
    </lineage>
</organism>
<evidence type="ECO:0000313" key="2">
    <source>
        <dbReference type="Proteomes" id="UP000019149"/>
    </source>
</evidence>